<evidence type="ECO:0000256" key="6">
    <source>
        <dbReference type="RuleBase" id="RU363053"/>
    </source>
</evidence>
<evidence type="ECO:0000256" key="2">
    <source>
        <dbReference type="ARBA" id="ARBA00006824"/>
    </source>
</evidence>
<feature type="transmembrane region" description="Helical" evidence="6">
    <location>
        <begin position="17"/>
        <end position="35"/>
    </location>
</feature>
<organism evidence="7 8">
    <name type="scientific">Rhodotorula graminis (strain WP1)</name>
    <dbReference type="NCBI Taxonomy" id="578459"/>
    <lineage>
        <taxon>Eukaryota</taxon>
        <taxon>Fungi</taxon>
        <taxon>Dikarya</taxon>
        <taxon>Basidiomycota</taxon>
        <taxon>Pucciniomycotina</taxon>
        <taxon>Microbotryomycetes</taxon>
        <taxon>Sporidiobolales</taxon>
        <taxon>Sporidiobolaceae</taxon>
        <taxon>Rhodotorula</taxon>
    </lineage>
</organism>
<feature type="transmembrane region" description="Helical" evidence="6">
    <location>
        <begin position="93"/>
        <end position="111"/>
    </location>
</feature>
<dbReference type="OrthoDB" id="430207at2759"/>
<keyword evidence="5 6" id="KW-0472">Membrane</keyword>
<keyword evidence="3 6" id="KW-0812">Transmembrane</keyword>
<dbReference type="InterPro" id="IPR007248">
    <property type="entry name" value="Mpv17_PMP22"/>
</dbReference>
<evidence type="ECO:0000313" key="7">
    <source>
        <dbReference type="EMBL" id="KPV75394.1"/>
    </source>
</evidence>
<dbReference type="PANTHER" id="PTHR11266:SF17">
    <property type="entry name" value="PROTEIN MPV17"/>
    <property type="match status" value="1"/>
</dbReference>
<feature type="transmembrane region" description="Helical" evidence="6">
    <location>
        <begin position="56"/>
        <end position="73"/>
    </location>
</feature>
<evidence type="ECO:0008006" key="9">
    <source>
        <dbReference type="Google" id="ProtNLM"/>
    </source>
</evidence>
<feature type="non-terminal residue" evidence="7">
    <location>
        <position position="1"/>
    </location>
</feature>
<evidence type="ECO:0000256" key="3">
    <source>
        <dbReference type="ARBA" id="ARBA00022692"/>
    </source>
</evidence>
<evidence type="ECO:0000256" key="1">
    <source>
        <dbReference type="ARBA" id="ARBA00004141"/>
    </source>
</evidence>
<comment type="similarity">
    <text evidence="2 6">Belongs to the peroxisomal membrane protein PXMP2/4 family.</text>
</comment>
<dbReference type="STRING" id="578459.A0A194S4F0"/>
<proteinExistence type="inferred from homology"/>
<dbReference type="RefSeq" id="XP_018271443.1">
    <property type="nucleotide sequence ID" value="XM_018418959.1"/>
</dbReference>
<dbReference type="GeneID" id="28979406"/>
<dbReference type="OMA" id="CAPTMIG"/>
<dbReference type="GO" id="GO:0005739">
    <property type="term" value="C:mitochondrion"/>
    <property type="evidence" value="ECO:0007669"/>
    <property type="project" value="TreeGrafter"/>
</dbReference>
<reference evidence="7 8" key="1">
    <citation type="journal article" date="2015" name="Front. Microbiol.">
        <title>Genome sequence of the plant growth promoting endophytic yeast Rhodotorula graminis WP1.</title>
        <authorList>
            <person name="Firrincieli A."/>
            <person name="Otillar R."/>
            <person name="Salamov A."/>
            <person name="Schmutz J."/>
            <person name="Khan Z."/>
            <person name="Redman R.S."/>
            <person name="Fleck N.D."/>
            <person name="Lindquist E."/>
            <person name="Grigoriev I.V."/>
            <person name="Doty S.L."/>
        </authorList>
    </citation>
    <scope>NUCLEOTIDE SEQUENCE [LARGE SCALE GENOMIC DNA]</scope>
    <source>
        <strain evidence="7 8">WP1</strain>
    </source>
</reference>
<gene>
    <name evidence="7" type="ORF">RHOBADRAFT_66412</name>
</gene>
<dbReference type="Pfam" id="PF04117">
    <property type="entry name" value="Mpv17_PMP22"/>
    <property type="match status" value="1"/>
</dbReference>
<sequence length="191" mass="21148">MAGVLRAYNASLLRRPYATGMVSAGFLFGAGDVLAQQGIEKRGRDHDYMRTLRLSAYGGLIFAPLITRVYGFIDRIRFQSKVATTVARVGVDQFVLTPCVLTIFFTAQSLLEGKGFGEAKRRIETSWWPTIQANWGTWIPVQTLNFSVVPPHLRLLTVNVVSLFWNAYLSYANAQAAPAQDKVKEAMGVTA</sequence>
<accession>A0A194S4F0</accession>
<dbReference type="AlphaFoldDB" id="A0A194S4F0"/>
<protein>
    <recommendedName>
        <fullName evidence="9">Protein SYM1</fullName>
    </recommendedName>
</protein>
<evidence type="ECO:0000256" key="4">
    <source>
        <dbReference type="ARBA" id="ARBA00022989"/>
    </source>
</evidence>
<keyword evidence="8" id="KW-1185">Reference proteome</keyword>
<dbReference type="GO" id="GO:0016020">
    <property type="term" value="C:membrane"/>
    <property type="evidence" value="ECO:0007669"/>
    <property type="project" value="UniProtKB-SubCell"/>
</dbReference>
<comment type="subcellular location">
    <subcellularLocation>
        <location evidence="1">Membrane</location>
        <topology evidence="1">Multi-pass membrane protein</topology>
    </subcellularLocation>
</comment>
<dbReference type="PANTHER" id="PTHR11266">
    <property type="entry name" value="PEROXISOMAL MEMBRANE PROTEIN 2, PXMP2 MPV17"/>
    <property type="match status" value="1"/>
</dbReference>
<name>A0A194S4F0_RHOGW</name>
<dbReference type="Proteomes" id="UP000053890">
    <property type="component" value="Unassembled WGS sequence"/>
</dbReference>
<evidence type="ECO:0000313" key="8">
    <source>
        <dbReference type="Proteomes" id="UP000053890"/>
    </source>
</evidence>
<evidence type="ECO:0000256" key="5">
    <source>
        <dbReference type="ARBA" id="ARBA00023136"/>
    </source>
</evidence>
<dbReference type="EMBL" id="KQ474078">
    <property type="protein sequence ID" value="KPV75394.1"/>
    <property type="molecule type" value="Genomic_DNA"/>
</dbReference>
<keyword evidence="4 6" id="KW-1133">Transmembrane helix</keyword>